<evidence type="ECO:0000313" key="1">
    <source>
        <dbReference type="EMBL" id="PIC33606.1"/>
    </source>
</evidence>
<comment type="caution">
    <text evidence="1">The sequence shown here is derived from an EMBL/GenBank/DDBJ whole genome shotgun (WGS) entry which is preliminary data.</text>
</comment>
<name>A0A2G5U2Y9_9PELO</name>
<reference evidence="2" key="1">
    <citation type="submission" date="2017-10" db="EMBL/GenBank/DDBJ databases">
        <title>Rapid genome shrinkage in a self-fertile nematode reveals novel sperm competition proteins.</title>
        <authorList>
            <person name="Yin D."/>
            <person name="Schwarz E.M."/>
            <person name="Thomas C.G."/>
            <person name="Felde R.L."/>
            <person name="Korf I.F."/>
            <person name="Cutter A.D."/>
            <person name="Schartner C.M."/>
            <person name="Ralston E.J."/>
            <person name="Meyer B.J."/>
            <person name="Haag E.S."/>
        </authorList>
    </citation>
    <scope>NUCLEOTIDE SEQUENCE [LARGE SCALE GENOMIC DNA]</scope>
    <source>
        <strain evidence="2">JU1422</strain>
    </source>
</reference>
<dbReference type="Proteomes" id="UP000230233">
    <property type="component" value="Chromosome IV"/>
</dbReference>
<protein>
    <submittedName>
        <fullName evidence="1">Uncharacterized protein</fullName>
    </submittedName>
</protein>
<evidence type="ECO:0000313" key="2">
    <source>
        <dbReference type="Proteomes" id="UP000230233"/>
    </source>
</evidence>
<proteinExistence type="predicted"/>
<dbReference type="EMBL" id="PDUG01000004">
    <property type="protein sequence ID" value="PIC33606.1"/>
    <property type="molecule type" value="Genomic_DNA"/>
</dbReference>
<keyword evidence="2" id="KW-1185">Reference proteome</keyword>
<gene>
    <name evidence="1" type="primary">Cnig_chr_IV.g13525</name>
    <name evidence="1" type="ORF">B9Z55_013525</name>
</gene>
<dbReference type="AlphaFoldDB" id="A0A2G5U2Y9"/>
<sequence>MQIRGDIQCYRTRVKESTSCCQNFVNLIFFCGLFLFCSPPRFVSSVTVSRSPLSVVRCPCISGLEFSVF</sequence>
<organism evidence="1 2">
    <name type="scientific">Caenorhabditis nigoni</name>
    <dbReference type="NCBI Taxonomy" id="1611254"/>
    <lineage>
        <taxon>Eukaryota</taxon>
        <taxon>Metazoa</taxon>
        <taxon>Ecdysozoa</taxon>
        <taxon>Nematoda</taxon>
        <taxon>Chromadorea</taxon>
        <taxon>Rhabditida</taxon>
        <taxon>Rhabditina</taxon>
        <taxon>Rhabditomorpha</taxon>
        <taxon>Rhabditoidea</taxon>
        <taxon>Rhabditidae</taxon>
        <taxon>Peloderinae</taxon>
        <taxon>Caenorhabditis</taxon>
    </lineage>
</organism>
<accession>A0A2G5U2Y9</accession>